<dbReference type="InterPro" id="IPR051955">
    <property type="entry name" value="PME_Inhibitor"/>
</dbReference>
<dbReference type="Gene3D" id="1.20.140.40">
    <property type="entry name" value="Invertase/pectin methylesterase inhibitor family protein"/>
    <property type="match status" value="1"/>
</dbReference>
<comment type="similarity">
    <text evidence="2">Belongs to the PMEI family.</text>
</comment>
<sequence length="223" mass="24752">VLSSPRNPGAERDPPPRIARIEIHFLIYIYIGFNKFTNKQTKKKTRIIMAASYNRSTVCCNNFYLPLLVVAMLWSSPGSEAALTLNLNLSLDLCKKADYPALCRSVVKGLTDPSTAMETSIKKLMVETKQAMSVAKRQKSSAMDVCIEVYDDAYSNLETSLSSLKSHDKGTLNINLSASLTDYVTCDDAIAERGSTSPVTRNNKLLREMTTNCLYLSGLIRLH</sequence>
<evidence type="ECO:0000256" key="1">
    <source>
        <dbReference type="ARBA" id="ARBA00022729"/>
    </source>
</evidence>
<dbReference type="InterPro" id="IPR006501">
    <property type="entry name" value="Pectinesterase_inhib_dom"/>
</dbReference>
<dbReference type="Pfam" id="PF04043">
    <property type="entry name" value="PMEI"/>
    <property type="match status" value="1"/>
</dbReference>
<dbReference type="CDD" id="cd15800">
    <property type="entry name" value="PMEI-like_2"/>
    <property type="match status" value="1"/>
</dbReference>
<organism evidence="4">
    <name type="scientific">Cucumis melo</name>
    <name type="common">Muskmelon</name>
    <dbReference type="NCBI Taxonomy" id="3656"/>
    <lineage>
        <taxon>Eukaryota</taxon>
        <taxon>Viridiplantae</taxon>
        <taxon>Streptophyta</taxon>
        <taxon>Embryophyta</taxon>
        <taxon>Tracheophyta</taxon>
        <taxon>Spermatophyta</taxon>
        <taxon>Magnoliopsida</taxon>
        <taxon>eudicotyledons</taxon>
        <taxon>Gunneridae</taxon>
        <taxon>Pentapetalae</taxon>
        <taxon>rosids</taxon>
        <taxon>fabids</taxon>
        <taxon>Cucurbitales</taxon>
        <taxon>Cucurbitaceae</taxon>
        <taxon>Benincaseae</taxon>
        <taxon>Cucumis</taxon>
    </lineage>
</organism>
<dbReference type="Gramene" id="MELO3C010682.2.1">
    <property type="protein sequence ID" value="MELO3C010682.2.1"/>
    <property type="gene ID" value="MELO3C010682.2"/>
</dbReference>
<dbReference type="SUPFAM" id="SSF101148">
    <property type="entry name" value="Plant invertase/pectin methylesterase inhibitor"/>
    <property type="match status" value="1"/>
</dbReference>
<protein>
    <recommendedName>
        <fullName evidence="3">Pectinesterase inhibitor domain-containing protein</fullName>
    </recommendedName>
</protein>
<proteinExistence type="inferred from homology"/>
<dbReference type="PANTHER" id="PTHR31080">
    <property type="entry name" value="PECTINESTERASE INHIBITOR-LIKE"/>
    <property type="match status" value="1"/>
</dbReference>
<dbReference type="EnsemblPlants" id="MELO3C010682.2.1">
    <property type="protein sequence ID" value="MELO3C010682.2.1"/>
    <property type="gene ID" value="MELO3C010682.2"/>
</dbReference>
<reference evidence="4" key="1">
    <citation type="submission" date="2023-03" db="UniProtKB">
        <authorList>
            <consortium name="EnsemblPlants"/>
        </authorList>
    </citation>
    <scope>IDENTIFICATION</scope>
</reference>
<evidence type="ECO:0000256" key="2">
    <source>
        <dbReference type="ARBA" id="ARBA00038471"/>
    </source>
</evidence>
<dbReference type="PANTHER" id="PTHR31080:SF274">
    <property type="entry name" value="PECTINESTERASE_PECTINESTERASE INHIBITOR 26"/>
    <property type="match status" value="1"/>
</dbReference>
<evidence type="ECO:0000259" key="3">
    <source>
        <dbReference type="SMART" id="SM00856"/>
    </source>
</evidence>
<dbReference type="GO" id="GO:0004857">
    <property type="term" value="F:enzyme inhibitor activity"/>
    <property type="evidence" value="ECO:0007669"/>
    <property type="project" value="InterPro"/>
</dbReference>
<dbReference type="InterPro" id="IPR035513">
    <property type="entry name" value="Invertase/methylesterase_inhib"/>
</dbReference>
<evidence type="ECO:0000313" key="4">
    <source>
        <dbReference type="EnsemblPlants" id="MELO3C010682.2.1"/>
    </source>
</evidence>
<dbReference type="AlphaFoldDB" id="A0A9I9CZH4"/>
<keyword evidence="1" id="KW-0732">Signal</keyword>
<accession>A0A9I9CZH4</accession>
<feature type="domain" description="Pectinesterase inhibitor" evidence="3">
    <location>
        <begin position="85"/>
        <end position="216"/>
    </location>
</feature>
<name>A0A9I9CZH4_CUCME</name>
<dbReference type="SMART" id="SM00856">
    <property type="entry name" value="PMEI"/>
    <property type="match status" value="1"/>
</dbReference>
<dbReference type="NCBIfam" id="TIGR01614">
    <property type="entry name" value="PME_inhib"/>
    <property type="match status" value="1"/>
</dbReference>